<evidence type="ECO:0000256" key="3">
    <source>
        <dbReference type="ARBA" id="ARBA00022448"/>
    </source>
</evidence>
<keyword evidence="6 11" id="KW-0812">Transmembrane</keyword>
<dbReference type="GO" id="GO:0015628">
    <property type="term" value="P:protein secretion by the type II secretion system"/>
    <property type="evidence" value="ECO:0007669"/>
    <property type="project" value="InterPro"/>
</dbReference>
<comment type="subcellular location">
    <subcellularLocation>
        <location evidence="1">Cell inner membrane</location>
        <topology evidence="1">Single-pass membrane protein</topology>
    </subcellularLocation>
</comment>
<dbReference type="Proteomes" id="UP000244064">
    <property type="component" value="Unassembled WGS sequence"/>
</dbReference>
<dbReference type="SUPFAM" id="SSF103054">
    <property type="entry name" value="General secretion pathway protein M, EpsM"/>
    <property type="match status" value="1"/>
</dbReference>
<evidence type="ECO:0000256" key="8">
    <source>
        <dbReference type="ARBA" id="ARBA00022989"/>
    </source>
</evidence>
<evidence type="ECO:0000256" key="6">
    <source>
        <dbReference type="ARBA" id="ARBA00022692"/>
    </source>
</evidence>
<dbReference type="AlphaFoldDB" id="A0A2T5P4P9"/>
<dbReference type="GO" id="GO:0015627">
    <property type="term" value="C:type II protein secretion system complex"/>
    <property type="evidence" value="ECO:0007669"/>
    <property type="project" value="InterPro"/>
</dbReference>
<evidence type="ECO:0000256" key="7">
    <source>
        <dbReference type="ARBA" id="ARBA00022927"/>
    </source>
</evidence>
<accession>A0A2T5P4P9</accession>
<dbReference type="Pfam" id="PF04612">
    <property type="entry name" value="T2SSM"/>
    <property type="match status" value="1"/>
</dbReference>
<evidence type="ECO:0000256" key="4">
    <source>
        <dbReference type="ARBA" id="ARBA00022475"/>
    </source>
</evidence>
<dbReference type="GO" id="GO:0005886">
    <property type="term" value="C:plasma membrane"/>
    <property type="evidence" value="ECO:0007669"/>
    <property type="project" value="UniProtKB-SubCell"/>
</dbReference>
<evidence type="ECO:0000313" key="12">
    <source>
        <dbReference type="EMBL" id="PTU72712.1"/>
    </source>
</evidence>
<evidence type="ECO:0000256" key="2">
    <source>
        <dbReference type="ARBA" id="ARBA00010637"/>
    </source>
</evidence>
<evidence type="ECO:0000313" key="13">
    <source>
        <dbReference type="Proteomes" id="UP000244064"/>
    </source>
</evidence>
<reference evidence="12 13" key="1">
    <citation type="submission" date="2018-04" db="EMBL/GenBank/DDBJ databases">
        <title>Pseudomonas sp. nov., isolated from mangrove soil.</title>
        <authorList>
            <person name="Chen C."/>
        </authorList>
    </citation>
    <scope>NUCLEOTIDE SEQUENCE [LARGE SCALE GENOMIC DNA]</scope>
    <source>
        <strain evidence="12 13">TC-11</strain>
    </source>
</reference>
<keyword evidence="5 10" id="KW-0997">Cell inner membrane</keyword>
<gene>
    <name evidence="12" type="ORF">DBO85_18305</name>
</gene>
<dbReference type="OrthoDB" id="7013123at2"/>
<comment type="function">
    <text evidence="10">Inner membrane component of the type II secretion system required for the energy-dependent secretion of extracellular factors such as proteases and toxins from the periplasm.</text>
</comment>
<dbReference type="InterPro" id="IPR007690">
    <property type="entry name" value="T2SS_GspM"/>
</dbReference>
<keyword evidence="4 10" id="KW-1003">Cell membrane</keyword>
<comment type="similarity">
    <text evidence="2 10">Belongs to the GSP M family.</text>
</comment>
<dbReference type="Gene3D" id="3.30.1360.100">
    <property type="entry name" value="General secretion pathway protein M, EpsM"/>
    <property type="match status" value="1"/>
</dbReference>
<sequence>MMGTTKPLFAGLESSVLVQRWRGMPPRDRLALGLLGGFLLLVLLYLMVWRPAQAGALQARDYYQQERELHAYLQANAGRARGLQSAPQETVDASRLQGFVTRSAAEHGMTIERLDNEGAGGLQVNLQPVAFADLLRWFVELEANGVRVDEAGLDRAEQGRVTARLTLRTEG</sequence>
<evidence type="ECO:0000256" key="10">
    <source>
        <dbReference type="PIRNR" id="PIRNR006291"/>
    </source>
</evidence>
<feature type="transmembrane region" description="Helical" evidence="11">
    <location>
        <begin position="30"/>
        <end position="49"/>
    </location>
</feature>
<keyword evidence="9 10" id="KW-0472">Membrane</keyword>
<proteinExistence type="inferred from homology"/>
<evidence type="ECO:0000256" key="1">
    <source>
        <dbReference type="ARBA" id="ARBA00004377"/>
    </source>
</evidence>
<comment type="caution">
    <text evidence="12">The sequence shown here is derived from an EMBL/GenBank/DDBJ whole genome shotgun (WGS) entry which is preliminary data.</text>
</comment>
<evidence type="ECO:0000256" key="5">
    <source>
        <dbReference type="ARBA" id="ARBA00022519"/>
    </source>
</evidence>
<protein>
    <recommendedName>
        <fullName evidence="10">Type II secretion system protein M</fullName>
        <shortName evidence="10">T2SS protein M</shortName>
    </recommendedName>
    <alternativeName>
        <fullName evidence="10">General secretion pathway protein M</fullName>
    </alternativeName>
</protein>
<keyword evidence="13" id="KW-1185">Reference proteome</keyword>
<dbReference type="PIRSF" id="PIRSF006291">
    <property type="entry name" value="GspM"/>
    <property type="match status" value="1"/>
</dbReference>
<keyword evidence="7 10" id="KW-0653">Protein transport</keyword>
<dbReference type="InterPro" id="IPR023229">
    <property type="entry name" value="T2SS_M_periplasmic_sf"/>
</dbReference>
<keyword evidence="3 10" id="KW-0813">Transport</keyword>
<evidence type="ECO:0000256" key="9">
    <source>
        <dbReference type="ARBA" id="ARBA00023136"/>
    </source>
</evidence>
<evidence type="ECO:0000256" key="11">
    <source>
        <dbReference type="SAM" id="Phobius"/>
    </source>
</evidence>
<dbReference type="EMBL" id="QASN01000022">
    <property type="protein sequence ID" value="PTU72712.1"/>
    <property type="molecule type" value="Genomic_DNA"/>
</dbReference>
<organism evidence="12 13">
    <name type="scientific">Pseudomonas mangrovi</name>
    <dbReference type="NCBI Taxonomy" id="2161748"/>
    <lineage>
        <taxon>Bacteria</taxon>
        <taxon>Pseudomonadati</taxon>
        <taxon>Pseudomonadota</taxon>
        <taxon>Gammaproteobacteria</taxon>
        <taxon>Pseudomonadales</taxon>
        <taxon>Pseudomonadaceae</taxon>
        <taxon>Pseudomonas</taxon>
    </lineage>
</organism>
<keyword evidence="8 11" id="KW-1133">Transmembrane helix</keyword>
<name>A0A2T5P4P9_9PSED</name>